<evidence type="ECO:0000256" key="1">
    <source>
        <dbReference type="ARBA" id="ARBA00023125"/>
    </source>
</evidence>
<dbReference type="PANTHER" id="PTHR30055">
    <property type="entry name" value="HTH-TYPE TRANSCRIPTIONAL REGULATOR RUTR"/>
    <property type="match status" value="1"/>
</dbReference>
<dbReference type="PROSITE" id="PS50977">
    <property type="entry name" value="HTH_TETR_2"/>
    <property type="match status" value="1"/>
</dbReference>
<keyword evidence="1 2" id="KW-0238">DNA-binding</keyword>
<dbReference type="PRINTS" id="PR00455">
    <property type="entry name" value="HTHTETR"/>
</dbReference>
<dbReference type="InterPro" id="IPR050109">
    <property type="entry name" value="HTH-type_TetR-like_transc_reg"/>
</dbReference>
<reference evidence="4 5" key="1">
    <citation type="submission" date="2022-07" db="EMBL/GenBank/DDBJ databases">
        <title>Novel species in genus cellulomonas.</title>
        <authorList>
            <person name="Ye L."/>
        </authorList>
    </citation>
    <scope>NUCLEOTIDE SEQUENCE [LARGE SCALE GENOMIC DNA]</scope>
    <source>
        <strain evidence="5">zg-Y338</strain>
    </source>
</reference>
<name>A0ABY5KYU5_9CELL</name>
<dbReference type="Proteomes" id="UP001316189">
    <property type="component" value="Chromosome"/>
</dbReference>
<feature type="domain" description="HTH tetR-type" evidence="3">
    <location>
        <begin position="17"/>
        <end position="77"/>
    </location>
</feature>
<evidence type="ECO:0000259" key="3">
    <source>
        <dbReference type="PROSITE" id="PS50977"/>
    </source>
</evidence>
<dbReference type="InterPro" id="IPR001647">
    <property type="entry name" value="HTH_TetR"/>
</dbReference>
<evidence type="ECO:0000256" key="2">
    <source>
        <dbReference type="PROSITE-ProRule" id="PRU00335"/>
    </source>
</evidence>
<dbReference type="Gene3D" id="1.10.357.10">
    <property type="entry name" value="Tetracycline Repressor, domain 2"/>
    <property type="match status" value="1"/>
</dbReference>
<keyword evidence="5" id="KW-1185">Reference proteome</keyword>
<protein>
    <submittedName>
        <fullName evidence="4">TetR/AcrR family transcriptional regulator</fullName>
    </submittedName>
</protein>
<dbReference type="Pfam" id="PF00440">
    <property type="entry name" value="TetR_N"/>
    <property type="match status" value="1"/>
</dbReference>
<accession>A0ABY5KYU5</accession>
<feature type="DNA-binding region" description="H-T-H motif" evidence="2">
    <location>
        <begin position="40"/>
        <end position="59"/>
    </location>
</feature>
<organism evidence="4 5">
    <name type="scientific">Cellulomonas chengniuliangii</name>
    <dbReference type="NCBI Taxonomy" id="2968084"/>
    <lineage>
        <taxon>Bacteria</taxon>
        <taxon>Bacillati</taxon>
        <taxon>Actinomycetota</taxon>
        <taxon>Actinomycetes</taxon>
        <taxon>Micrococcales</taxon>
        <taxon>Cellulomonadaceae</taxon>
        <taxon>Cellulomonas</taxon>
    </lineage>
</organism>
<dbReference type="RefSeq" id="WP_227568214.1">
    <property type="nucleotide sequence ID" value="NZ_CP101988.1"/>
</dbReference>
<evidence type="ECO:0000313" key="4">
    <source>
        <dbReference type="EMBL" id="UUI75691.1"/>
    </source>
</evidence>
<dbReference type="EMBL" id="CP101988">
    <property type="protein sequence ID" value="UUI75691.1"/>
    <property type="molecule type" value="Genomic_DNA"/>
</dbReference>
<proteinExistence type="predicted"/>
<dbReference type="SUPFAM" id="SSF46689">
    <property type="entry name" value="Homeodomain-like"/>
    <property type="match status" value="1"/>
</dbReference>
<dbReference type="InterPro" id="IPR009057">
    <property type="entry name" value="Homeodomain-like_sf"/>
</dbReference>
<evidence type="ECO:0000313" key="5">
    <source>
        <dbReference type="Proteomes" id="UP001316189"/>
    </source>
</evidence>
<dbReference type="PANTHER" id="PTHR30055:SF241">
    <property type="entry name" value="TRANSCRIPTIONAL REGULATORY PROTEIN"/>
    <property type="match status" value="1"/>
</dbReference>
<gene>
    <name evidence="4" type="ORF">NP064_01860</name>
</gene>
<sequence>MSTSAPADPPPLSARRQQTRDRLLDAAYQILAEHGIAGASIEAVCEAAGFTRGAFYSNFDSKTELFLALTEREQRRRLAQLESDAVAVAAEARAHGRSLDTQLVGEVIAALLSGQPDDRQWRLISNEFELLALRQPEEAARFLQFEEQILVELADVVERLATSLGLRLVIPAIDATRLFMAGYAASTRQAYLLGPGDHGATARELAARWLPAVVERLIEPLED</sequence>